<evidence type="ECO:0000256" key="5">
    <source>
        <dbReference type="ARBA" id="ARBA00023136"/>
    </source>
</evidence>
<evidence type="ECO:0000256" key="1">
    <source>
        <dbReference type="ARBA" id="ARBA00004141"/>
    </source>
</evidence>
<feature type="transmembrane region" description="Helical" evidence="8">
    <location>
        <begin position="324"/>
        <end position="343"/>
    </location>
</feature>
<dbReference type="OrthoDB" id="3639251at2759"/>
<evidence type="ECO:0000256" key="3">
    <source>
        <dbReference type="ARBA" id="ARBA00022692"/>
    </source>
</evidence>
<feature type="transmembrane region" description="Helical" evidence="8">
    <location>
        <begin position="379"/>
        <end position="399"/>
    </location>
</feature>
<feature type="transmembrane region" description="Helical" evidence="8">
    <location>
        <begin position="275"/>
        <end position="294"/>
    </location>
</feature>
<dbReference type="InterPro" id="IPR036259">
    <property type="entry name" value="MFS_trans_sf"/>
</dbReference>
<evidence type="ECO:0000256" key="6">
    <source>
        <dbReference type="ARBA" id="ARBA00037968"/>
    </source>
</evidence>
<dbReference type="Gene3D" id="1.20.1250.20">
    <property type="entry name" value="MFS general substrate transporter like domains"/>
    <property type="match status" value="2"/>
</dbReference>
<proteinExistence type="inferred from homology"/>
<sequence length="517" mass="57503">MPSEPGVKPNFTSNGESYALSTGIWRHIPYLRKAENLLLFKLDILLLTWTFIAGILKEMDQSATTQAYVSGMKESLSLYGNELVNFNTFFSVGYAIGLIPGQLIQTKIRPSLFLPFCEISWGILVTCIAQAPNAQTVYGLRILLGLFSAVFWPTAISLIFNWYKPEELAKRVAFFSVSDAAGGMFISALQATLYKNMNGVHGISGWQWLFIISGTVTIGQGLLGLVIIPDTPALSRALWLTDLEKHIAQNRMASFGANTSNIIPVAVLKEKLRRLVFHPVTYLFLLSFALSAWASRANAYFPLYLEGLKDSTGKIRFSTYQVNVIPIGGYALQIVSNLALNALSDWKHWRWQISMAPPFLLGVVLCVLCAWPSDYKVVLAFYFLTYATNAGSPSLLAWMAEILRKEPEARAILVALTVTIVYVGHATIPLRVWQTKDSPRYPIGFPLATAFTFSSVLVQMGMLWWQRRYLKSYDGSFDEASQASVAIVEETNSATSLQRRDQGHEGQKNLTSEISAV</sequence>
<dbReference type="SUPFAM" id="SSF103473">
    <property type="entry name" value="MFS general substrate transporter"/>
    <property type="match status" value="1"/>
</dbReference>
<feature type="transmembrane region" description="Helical" evidence="8">
    <location>
        <begin position="138"/>
        <end position="160"/>
    </location>
</feature>
<comment type="caution">
    <text evidence="10">The sequence shown here is derived from an EMBL/GenBank/DDBJ whole genome shotgun (WGS) entry which is preliminary data.</text>
</comment>
<name>A0A9W9NV05_PENCI</name>
<dbReference type="PANTHER" id="PTHR43791:SF36">
    <property type="entry name" value="TRANSPORTER, PUTATIVE (AFU_ORTHOLOGUE AFUA_6G08340)-RELATED"/>
    <property type="match status" value="1"/>
</dbReference>
<dbReference type="Pfam" id="PF07690">
    <property type="entry name" value="MFS_1"/>
    <property type="match status" value="1"/>
</dbReference>
<keyword evidence="4 8" id="KW-1133">Transmembrane helix</keyword>
<reference evidence="10" key="1">
    <citation type="submission" date="2022-11" db="EMBL/GenBank/DDBJ databases">
        <authorList>
            <person name="Petersen C."/>
        </authorList>
    </citation>
    <scope>NUCLEOTIDE SEQUENCE</scope>
    <source>
        <strain evidence="10">IBT 23319</strain>
    </source>
</reference>
<dbReference type="GO" id="GO:0016020">
    <property type="term" value="C:membrane"/>
    <property type="evidence" value="ECO:0007669"/>
    <property type="project" value="UniProtKB-SubCell"/>
</dbReference>
<evidence type="ECO:0000256" key="2">
    <source>
        <dbReference type="ARBA" id="ARBA00022448"/>
    </source>
</evidence>
<dbReference type="PANTHER" id="PTHR43791">
    <property type="entry name" value="PERMEASE-RELATED"/>
    <property type="match status" value="1"/>
</dbReference>
<evidence type="ECO:0000313" key="10">
    <source>
        <dbReference type="EMBL" id="KAJ5226726.1"/>
    </source>
</evidence>
<feature type="compositionally biased region" description="Polar residues" evidence="7">
    <location>
        <begin position="508"/>
        <end position="517"/>
    </location>
</feature>
<keyword evidence="11" id="KW-1185">Reference proteome</keyword>
<evidence type="ECO:0000256" key="7">
    <source>
        <dbReference type="SAM" id="MobiDB-lite"/>
    </source>
</evidence>
<feature type="region of interest" description="Disordered" evidence="7">
    <location>
        <begin position="495"/>
        <end position="517"/>
    </location>
</feature>
<dbReference type="RefSeq" id="XP_056499091.1">
    <property type="nucleotide sequence ID" value="XM_056645650.1"/>
</dbReference>
<evidence type="ECO:0000313" key="11">
    <source>
        <dbReference type="Proteomes" id="UP001147733"/>
    </source>
</evidence>
<feature type="domain" description="Major facilitator superfamily (MFS) profile" evidence="9">
    <location>
        <begin position="46"/>
        <end position="473"/>
    </location>
</feature>
<evidence type="ECO:0000256" key="4">
    <source>
        <dbReference type="ARBA" id="ARBA00022989"/>
    </source>
</evidence>
<comment type="similarity">
    <text evidence="6">Belongs to the major facilitator superfamily. Allantoate permease family.</text>
</comment>
<accession>A0A9W9NV05</accession>
<dbReference type="InterPro" id="IPR011701">
    <property type="entry name" value="MFS"/>
</dbReference>
<feature type="transmembrane region" description="Helical" evidence="8">
    <location>
        <begin position="206"/>
        <end position="228"/>
    </location>
</feature>
<dbReference type="FunFam" id="1.20.1250.20:FF:000065">
    <property type="entry name" value="Putative MFS pantothenate transporter"/>
    <property type="match status" value="1"/>
</dbReference>
<evidence type="ECO:0000259" key="9">
    <source>
        <dbReference type="PROSITE" id="PS50850"/>
    </source>
</evidence>
<dbReference type="Proteomes" id="UP001147733">
    <property type="component" value="Unassembled WGS sequence"/>
</dbReference>
<feature type="transmembrane region" description="Helical" evidence="8">
    <location>
        <begin position="411"/>
        <end position="433"/>
    </location>
</feature>
<dbReference type="AlphaFoldDB" id="A0A9W9NV05"/>
<dbReference type="GeneID" id="81384817"/>
<organism evidence="10 11">
    <name type="scientific">Penicillium citrinum</name>
    <dbReference type="NCBI Taxonomy" id="5077"/>
    <lineage>
        <taxon>Eukaryota</taxon>
        <taxon>Fungi</taxon>
        <taxon>Dikarya</taxon>
        <taxon>Ascomycota</taxon>
        <taxon>Pezizomycotina</taxon>
        <taxon>Eurotiomycetes</taxon>
        <taxon>Eurotiomycetidae</taxon>
        <taxon>Eurotiales</taxon>
        <taxon>Aspergillaceae</taxon>
        <taxon>Penicillium</taxon>
    </lineage>
</organism>
<feature type="transmembrane region" description="Helical" evidence="8">
    <location>
        <begin position="445"/>
        <end position="465"/>
    </location>
</feature>
<feature type="transmembrane region" description="Helical" evidence="8">
    <location>
        <begin position="355"/>
        <end position="373"/>
    </location>
</feature>
<dbReference type="GO" id="GO:0022857">
    <property type="term" value="F:transmembrane transporter activity"/>
    <property type="evidence" value="ECO:0007669"/>
    <property type="project" value="InterPro"/>
</dbReference>
<dbReference type="EMBL" id="JAPQKT010000006">
    <property type="protein sequence ID" value="KAJ5226726.1"/>
    <property type="molecule type" value="Genomic_DNA"/>
</dbReference>
<feature type="transmembrane region" description="Helical" evidence="8">
    <location>
        <begin position="76"/>
        <end position="100"/>
    </location>
</feature>
<protein>
    <recommendedName>
        <fullName evidence="9">Major facilitator superfamily (MFS) profile domain-containing protein</fullName>
    </recommendedName>
</protein>
<reference evidence="10" key="2">
    <citation type="journal article" date="2023" name="IMA Fungus">
        <title>Comparative genomic study of the Penicillium genus elucidates a diverse pangenome and 15 lateral gene transfer events.</title>
        <authorList>
            <person name="Petersen C."/>
            <person name="Sorensen T."/>
            <person name="Nielsen M.R."/>
            <person name="Sondergaard T.E."/>
            <person name="Sorensen J.L."/>
            <person name="Fitzpatrick D.A."/>
            <person name="Frisvad J.C."/>
            <person name="Nielsen K.L."/>
        </authorList>
    </citation>
    <scope>NUCLEOTIDE SEQUENCE</scope>
    <source>
        <strain evidence="10">IBT 23319</strain>
    </source>
</reference>
<dbReference type="PROSITE" id="PS50850">
    <property type="entry name" value="MFS"/>
    <property type="match status" value="1"/>
</dbReference>
<evidence type="ECO:0000256" key="8">
    <source>
        <dbReference type="SAM" id="Phobius"/>
    </source>
</evidence>
<keyword evidence="5 8" id="KW-0472">Membrane</keyword>
<gene>
    <name evidence="10" type="ORF">N7469_006732</name>
</gene>
<feature type="compositionally biased region" description="Basic and acidic residues" evidence="7">
    <location>
        <begin position="498"/>
        <end position="507"/>
    </location>
</feature>
<dbReference type="InterPro" id="IPR020846">
    <property type="entry name" value="MFS_dom"/>
</dbReference>
<keyword evidence="2" id="KW-0813">Transport</keyword>
<feature type="transmembrane region" description="Helical" evidence="8">
    <location>
        <begin position="36"/>
        <end position="56"/>
    </location>
</feature>
<comment type="subcellular location">
    <subcellularLocation>
        <location evidence="1">Membrane</location>
        <topology evidence="1">Multi-pass membrane protein</topology>
    </subcellularLocation>
</comment>
<feature type="transmembrane region" description="Helical" evidence="8">
    <location>
        <begin position="172"/>
        <end position="194"/>
    </location>
</feature>
<feature type="transmembrane region" description="Helical" evidence="8">
    <location>
        <begin position="112"/>
        <end position="132"/>
    </location>
</feature>
<keyword evidence="3 8" id="KW-0812">Transmembrane</keyword>